<organism evidence="2 3">
    <name type="scientific">Hymenobacter daecheongensis DSM 21074</name>
    <dbReference type="NCBI Taxonomy" id="1121955"/>
    <lineage>
        <taxon>Bacteria</taxon>
        <taxon>Pseudomonadati</taxon>
        <taxon>Bacteroidota</taxon>
        <taxon>Cytophagia</taxon>
        <taxon>Cytophagales</taxon>
        <taxon>Hymenobacteraceae</taxon>
        <taxon>Hymenobacter</taxon>
    </lineage>
</organism>
<dbReference type="AlphaFoldDB" id="A0A1M6MNP7"/>
<evidence type="ECO:0000256" key="1">
    <source>
        <dbReference type="SAM" id="MobiDB-lite"/>
    </source>
</evidence>
<dbReference type="STRING" id="1121955.SAMN02745146_0343"/>
<dbReference type="Pfam" id="PF18976">
    <property type="entry name" value="DUF5712"/>
    <property type="match status" value="1"/>
</dbReference>
<feature type="compositionally biased region" description="Pro residues" evidence="1">
    <location>
        <begin position="288"/>
        <end position="297"/>
    </location>
</feature>
<reference evidence="2 3" key="1">
    <citation type="submission" date="2016-11" db="EMBL/GenBank/DDBJ databases">
        <authorList>
            <person name="Jaros S."/>
            <person name="Januszkiewicz K."/>
            <person name="Wedrychowicz H."/>
        </authorList>
    </citation>
    <scope>NUCLEOTIDE SEQUENCE [LARGE SCALE GENOMIC DNA]</scope>
    <source>
        <strain evidence="2 3">DSM 21074</strain>
    </source>
</reference>
<feature type="compositionally biased region" description="Basic and acidic residues" evidence="1">
    <location>
        <begin position="165"/>
        <end position="174"/>
    </location>
</feature>
<evidence type="ECO:0000313" key="3">
    <source>
        <dbReference type="Proteomes" id="UP000184418"/>
    </source>
</evidence>
<feature type="region of interest" description="Disordered" evidence="1">
    <location>
        <begin position="262"/>
        <end position="316"/>
    </location>
</feature>
<evidence type="ECO:0000313" key="2">
    <source>
        <dbReference type="EMBL" id="SHJ85072.1"/>
    </source>
</evidence>
<sequence length="316" mass="35055">MVAKIPSSGAGLSQRSGSCEGLVAYLEKEVQGQWFGLDREDVPAAEVVATLDRNKRNLNRDADKYYQVVLAPSQAELRHIGSDPEKLRAYTRAAMEQYAANFGKDIEGRDLVYFAKVEHERSTGPADRAVQVGDVARGQAKEGPQAHVHVIVSRTENLARYTERKKSGELDRKNPFHLSPLTNHKDTQRGVVQGGFERKQFSERVEQAFDQAFAYERPLTETFRYAHTMKHGTPEQCAALRVQAIQEQQAAQQRQAVQQVAAQPSVATEQRPPLAVPAPAQAQQPAVQPEPPRPQLPPAVEQAPAPKKDRTQGPKM</sequence>
<feature type="compositionally biased region" description="Basic and acidic residues" evidence="1">
    <location>
        <begin position="306"/>
        <end position="316"/>
    </location>
</feature>
<accession>A0A1M6MNP7</accession>
<dbReference type="InterPro" id="IPR043766">
    <property type="entry name" value="BfmA-like"/>
</dbReference>
<feature type="compositionally biased region" description="Low complexity" evidence="1">
    <location>
        <begin position="262"/>
        <end position="287"/>
    </location>
</feature>
<feature type="region of interest" description="Disordered" evidence="1">
    <location>
        <begin position="165"/>
        <end position="189"/>
    </location>
</feature>
<proteinExistence type="predicted"/>
<keyword evidence="3" id="KW-1185">Reference proteome</keyword>
<protein>
    <submittedName>
        <fullName evidence="2">Uncharacterized protein</fullName>
    </submittedName>
</protein>
<dbReference type="EMBL" id="FQYN01000014">
    <property type="protein sequence ID" value="SHJ85072.1"/>
    <property type="molecule type" value="Genomic_DNA"/>
</dbReference>
<dbReference type="Proteomes" id="UP000184418">
    <property type="component" value="Unassembled WGS sequence"/>
</dbReference>
<gene>
    <name evidence="2" type="ORF">SAMN02745146_0343</name>
</gene>
<name>A0A1M6MNP7_9BACT</name>